<dbReference type="SUPFAM" id="SSF103481">
    <property type="entry name" value="Multidrug resistance efflux transporter EmrE"/>
    <property type="match status" value="2"/>
</dbReference>
<keyword evidence="4 6" id="KW-1133">Transmembrane helix</keyword>
<dbReference type="InterPro" id="IPR050638">
    <property type="entry name" value="AA-Vitamin_Transporters"/>
</dbReference>
<dbReference type="STRING" id="762983.HMPREF9444_00959"/>
<dbReference type="PANTHER" id="PTHR32322:SF18">
    <property type="entry name" value="S-ADENOSYLMETHIONINE_S-ADENOSYLHOMOCYSTEINE TRANSPORTER"/>
    <property type="match status" value="1"/>
</dbReference>
<comment type="subcellular location">
    <subcellularLocation>
        <location evidence="1">Cell membrane</location>
        <topology evidence="1">Multi-pass membrane protein</topology>
    </subcellularLocation>
</comment>
<feature type="transmembrane region" description="Helical" evidence="6">
    <location>
        <begin position="153"/>
        <end position="171"/>
    </location>
</feature>
<sequence length="287" mass="31504">MNLGMNAASALFNRFALAAIILLILMILQKKPLNISLKEFKVTAILGFLFAASTLTYFIAFHYMSAGIAATILFIYPVMVAVIMAIFFKEKITLLTILSITLSFAGIAMLYFGDNSGQVNTAGVILVLISALTYALYIIVINRSGIVMSAEKMTFYVLLSCLATIFIYTLFDSGSSLMPPQSFPMWGYCLMLALIPTIISLNLMTIAVESVGSTPTAVMGALEPLTAVIIGCLVMHESMTLHLFIGIVLILISVGLIIVGKTFKKHSIKIIVDEVEKEIIRHWRWKL</sequence>
<dbReference type="Pfam" id="PF00892">
    <property type="entry name" value="EamA"/>
    <property type="match status" value="2"/>
</dbReference>
<evidence type="ECO:0000256" key="6">
    <source>
        <dbReference type="SAM" id="Phobius"/>
    </source>
</evidence>
<name>E8LJS5_SUCHY</name>
<dbReference type="InterPro" id="IPR000620">
    <property type="entry name" value="EamA_dom"/>
</dbReference>
<gene>
    <name evidence="8" type="ORF">HMPREF9444_00959</name>
</gene>
<evidence type="ECO:0000313" key="9">
    <source>
        <dbReference type="Proteomes" id="UP000018458"/>
    </source>
</evidence>
<evidence type="ECO:0000313" key="8">
    <source>
        <dbReference type="EMBL" id="EFY07249.1"/>
    </source>
</evidence>
<feature type="transmembrane region" description="Helical" evidence="6">
    <location>
        <begin position="66"/>
        <end position="87"/>
    </location>
</feature>
<dbReference type="AlphaFoldDB" id="E8LJS5"/>
<dbReference type="Proteomes" id="UP000018458">
    <property type="component" value="Unassembled WGS sequence"/>
</dbReference>
<evidence type="ECO:0000256" key="5">
    <source>
        <dbReference type="ARBA" id="ARBA00023136"/>
    </source>
</evidence>
<feature type="transmembrane region" description="Helical" evidence="6">
    <location>
        <begin position="242"/>
        <end position="260"/>
    </location>
</feature>
<feature type="transmembrane region" description="Helical" evidence="6">
    <location>
        <begin position="216"/>
        <end position="236"/>
    </location>
</feature>
<comment type="caution">
    <text evidence="8">The sequence shown here is derived from an EMBL/GenBank/DDBJ whole genome shotgun (WGS) entry which is preliminary data.</text>
</comment>
<dbReference type="GO" id="GO:0005886">
    <property type="term" value="C:plasma membrane"/>
    <property type="evidence" value="ECO:0007669"/>
    <property type="project" value="UniProtKB-SubCell"/>
</dbReference>
<proteinExistence type="predicted"/>
<protein>
    <submittedName>
        <fullName evidence="8">Putative membrane protein</fullName>
    </submittedName>
</protein>
<dbReference type="Gene3D" id="1.10.3730.20">
    <property type="match status" value="1"/>
</dbReference>
<feature type="transmembrane region" description="Helical" evidence="6">
    <location>
        <begin position="119"/>
        <end position="141"/>
    </location>
</feature>
<dbReference type="PANTHER" id="PTHR32322">
    <property type="entry name" value="INNER MEMBRANE TRANSPORTER"/>
    <property type="match status" value="1"/>
</dbReference>
<dbReference type="eggNOG" id="COG0697">
    <property type="taxonomic scope" value="Bacteria"/>
</dbReference>
<evidence type="ECO:0000256" key="4">
    <source>
        <dbReference type="ARBA" id="ARBA00022989"/>
    </source>
</evidence>
<feature type="transmembrane region" description="Helical" evidence="6">
    <location>
        <begin position="40"/>
        <end position="60"/>
    </location>
</feature>
<evidence type="ECO:0000256" key="2">
    <source>
        <dbReference type="ARBA" id="ARBA00022475"/>
    </source>
</evidence>
<feature type="transmembrane region" description="Helical" evidence="6">
    <location>
        <begin position="6"/>
        <end position="28"/>
    </location>
</feature>
<feature type="transmembrane region" description="Helical" evidence="6">
    <location>
        <begin position="183"/>
        <end position="204"/>
    </location>
</feature>
<feature type="transmembrane region" description="Helical" evidence="6">
    <location>
        <begin position="94"/>
        <end position="113"/>
    </location>
</feature>
<dbReference type="InterPro" id="IPR037185">
    <property type="entry name" value="EmrE-like"/>
</dbReference>
<keyword evidence="5 6" id="KW-0472">Membrane</keyword>
<accession>E8LJS5</accession>
<evidence type="ECO:0000256" key="3">
    <source>
        <dbReference type="ARBA" id="ARBA00022692"/>
    </source>
</evidence>
<dbReference type="HOGENOM" id="CLU_033863_9_3_6"/>
<keyword evidence="9" id="KW-1185">Reference proteome</keyword>
<keyword evidence="2" id="KW-1003">Cell membrane</keyword>
<keyword evidence="3 6" id="KW-0812">Transmembrane</keyword>
<dbReference type="EMBL" id="AEVO01000045">
    <property type="protein sequence ID" value="EFY07249.1"/>
    <property type="molecule type" value="Genomic_DNA"/>
</dbReference>
<feature type="domain" description="EamA" evidence="7">
    <location>
        <begin position="5"/>
        <end position="111"/>
    </location>
</feature>
<evidence type="ECO:0000256" key="1">
    <source>
        <dbReference type="ARBA" id="ARBA00004651"/>
    </source>
</evidence>
<evidence type="ECO:0000259" key="7">
    <source>
        <dbReference type="Pfam" id="PF00892"/>
    </source>
</evidence>
<reference evidence="8 9" key="1">
    <citation type="submission" date="2011-01" db="EMBL/GenBank/DDBJ databases">
        <authorList>
            <person name="Weinstock G."/>
            <person name="Sodergren E."/>
            <person name="Clifton S."/>
            <person name="Fulton L."/>
            <person name="Fulton B."/>
            <person name="Courtney L."/>
            <person name="Fronick C."/>
            <person name="Harrison M."/>
            <person name="Strong C."/>
            <person name="Farmer C."/>
            <person name="Delahaunty K."/>
            <person name="Markovic C."/>
            <person name="Hall O."/>
            <person name="Minx P."/>
            <person name="Tomlinson C."/>
            <person name="Mitreva M."/>
            <person name="Hou S."/>
            <person name="Chen J."/>
            <person name="Wollam A."/>
            <person name="Pepin K.H."/>
            <person name="Johnson M."/>
            <person name="Bhonagiri V."/>
            <person name="Zhang X."/>
            <person name="Suruliraj S."/>
            <person name="Warren W."/>
            <person name="Chinwalla A."/>
            <person name="Mardis E.R."/>
            <person name="Wilson R.K."/>
        </authorList>
    </citation>
    <scope>NUCLEOTIDE SEQUENCE [LARGE SCALE GENOMIC DNA]</scope>
    <source>
        <strain evidence="9">DSM 22608 / JCM 16073 / KCTC 15190 / YIT 12066</strain>
    </source>
</reference>
<feature type="domain" description="EamA" evidence="7">
    <location>
        <begin position="122"/>
        <end position="258"/>
    </location>
</feature>
<organism evidence="8 9">
    <name type="scientific">Succinatimonas hippei (strain DSM 22608 / JCM 16073 / KCTC 15190 / YIT 12066)</name>
    <dbReference type="NCBI Taxonomy" id="762983"/>
    <lineage>
        <taxon>Bacteria</taxon>
        <taxon>Pseudomonadati</taxon>
        <taxon>Pseudomonadota</taxon>
        <taxon>Gammaproteobacteria</taxon>
        <taxon>Aeromonadales</taxon>
        <taxon>Succinivibrionaceae</taxon>
        <taxon>Succinatimonas</taxon>
    </lineage>
</organism>